<keyword evidence="2" id="KW-0812">Transmembrane</keyword>
<dbReference type="Proteomes" id="UP000283433">
    <property type="component" value="Unassembled WGS sequence"/>
</dbReference>
<dbReference type="EMBL" id="MBTA01000002">
    <property type="protein sequence ID" value="RKD19497.1"/>
    <property type="molecule type" value="Genomic_DNA"/>
</dbReference>
<evidence type="ECO:0000256" key="3">
    <source>
        <dbReference type="SAM" id="SignalP"/>
    </source>
</evidence>
<accession>A0A419SAL8</accession>
<feature type="domain" description="CHAT" evidence="4">
    <location>
        <begin position="578"/>
        <end position="839"/>
    </location>
</feature>
<dbReference type="AlphaFoldDB" id="A0A419SAL8"/>
<keyword evidence="2" id="KW-1133">Transmembrane helix</keyword>
<dbReference type="Pfam" id="PF12770">
    <property type="entry name" value="CHAT"/>
    <property type="match status" value="1"/>
</dbReference>
<evidence type="ECO:0000259" key="4">
    <source>
        <dbReference type="Pfam" id="PF12770"/>
    </source>
</evidence>
<feature type="coiled-coil region" evidence="1">
    <location>
        <begin position="442"/>
        <end position="481"/>
    </location>
</feature>
<dbReference type="Gene3D" id="1.25.40.10">
    <property type="entry name" value="Tetratricopeptide repeat domain"/>
    <property type="match status" value="2"/>
</dbReference>
<keyword evidence="6" id="KW-1185">Reference proteome</keyword>
<evidence type="ECO:0000256" key="2">
    <source>
        <dbReference type="SAM" id="Phobius"/>
    </source>
</evidence>
<keyword evidence="1" id="KW-0175">Coiled coil</keyword>
<gene>
    <name evidence="5" type="ORF">BCY91_12890</name>
</gene>
<dbReference type="InterPro" id="IPR011990">
    <property type="entry name" value="TPR-like_helical_dom_sf"/>
</dbReference>
<proteinExistence type="predicted"/>
<evidence type="ECO:0000313" key="5">
    <source>
        <dbReference type="EMBL" id="RKD19497.1"/>
    </source>
</evidence>
<name>A0A419SAL8_9SPHI</name>
<protein>
    <recommendedName>
        <fullName evidence="4">CHAT domain-containing protein</fullName>
    </recommendedName>
</protein>
<evidence type="ECO:0000256" key="1">
    <source>
        <dbReference type="SAM" id="Coils"/>
    </source>
</evidence>
<dbReference type="PANTHER" id="PTHR10098:SF108">
    <property type="entry name" value="TETRATRICOPEPTIDE REPEAT PROTEIN 28"/>
    <property type="match status" value="1"/>
</dbReference>
<dbReference type="OrthoDB" id="9771112at2"/>
<dbReference type="RefSeq" id="WP_120180425.1">
    <property type="nucleotide sequence ID" value="NZ_MBTA01000002.1"/>
</dbReference>
<comment type="caution">
    <text evidence="5">The sequence shown here is derived from an EMBL/GenBank/DDBJ whole genome shotgun (WGS) entry which is preliminary data.</text>
</comment>
<feature type="transmembrane region" description="Helical" evidence="2">
    <location>
        <begin position="852"/>
        <end position="871"/>
    </location>
</feature>
<feature type="chain" id="PRO_5019218756" description="CHAT domain-containing protein" evidence="3">
    <location>
        <begin position="19"/>
        <end position="886"/>
    </location>
</feature>
<dbReference type="PANTHER" id="PTHR10098">
    <property type="entry name" value="RAPSYN-RELATED"/>
    <property type="match status" value="1"/>
</dbReference>
<dbReference type="SUPFAM" id="SSF48452">
    <property type="entry name" value="TPR-like"/>
    <property type="match status" value="1"/>
</dbReference>
<organism evidence="5 6">
    <name type="scientific">Pelobium manganitolerans</name>
    <dbReference type="NCBI Taxonomy" id="1842495"/>
    <lineage>
        <taxon>Bacteria</taxon>
        <taxon>Pseudomonadati</taxon>
        <taxon>Bacteroidota</taxon>
        <taxon>Sphingobacteriia</taxon>
        <taxon>Sphingobacteriales</taxon>
        <taxon>Sphingobacteriaceae</taxon>
        <taxon>Pelobium</taxon>
    </lineage>
</organism>
<evidence type="ECO:0000313" key="6">
    <source>
        <dbReference type="Proteomes" id="UP000283433"/>
    </source>
</evidence>
<dbReference type="InterPro" id="IPR024983">
    <property type="entry name" value="CHAT_dom"/>
</dbReference>
<keyword evidence="2" id="KW-0472">Membrane</keyword>
<feature type="signal peptide" evidence="3">
    <location>
        <begin position="1"/>
        <end position="18"/>
    </location>
</feature>
<keyword evidence="3" id="KW-0732">Signal</keyword>
<sequence>MLRILTVLFCLCFAQGFAQNVFEEKQNALKAKDSLAKWIDNRVNYALEEPNKRLYFLMQTNGQIWRKPKSAQEKEAWLFLLLNQGYYQLQSGDILASIKAYEDAYAYFQKHRINVDVEEYILKPLSNNYTRLGDYERAIYIQKRSLTLALKNQDKDLAASAYGNLSTSYRSKNDFVNAQRSAVAGLKIANPKSDVYGLLLSNLADIANEQKAYAVAQTNIGLAIRHLQQQKPNASVNYWLSGAYTLAGDIAFNQLQFGAANNYYKLAEAIIKQKLTGKRKRELTYIYCKQGDLSLKQKNYKQAIAFYNKALKVLLPAFSEDNLSALPDKKQLFAENKLQAALSGKATALEALAFADESLQASILAFDVSEKLREEFTYKRSKEQLQAESKTLAEELINKAFALWQKTKKPYYANLILLFTEKTKSRILFDELQAQQQSQFGNQKLQAQYQKLKQSLAYYQKQAQEQESKNFQKQIADVQFQLSNIQKQLNFKNPSVADDVLPLLKKVPAGKQAVIFFSGPKNSYLIVADQKLVREIKFLGETAKLDSIVLNYLKTYFYQGPMEMANHPQAFVKSSYHLYQALQLPQQRQSDFLVVKDGMLNFLPFESLITEANVVAKVAEWPYLLRRADLSYAFSLNSLNGDYQKTLKKLSAFFLSETGSAKEEIAAVKSEYQKLKNAFSGDFYLNHQATTSAFTSALKQTDILHISSHAYLTLKQQEPVLELFRSRFYLLELADKAKVPPLVVLSACQTADGAYVAGEGVLSFSRGFVAAGAKGIISSLWNVNDQAGANLMLSYYQNLEKNGSTQGVMRQTKLAWLQTAHTNQMLLLPYYWDSLIYSGANLQVELHQPFPWLYLVLGVLFLIGITAMLYYRKRLHISPTGSQNIR</sequence>
<reference evidence="5 6" key="1">
    <citation type="submission" date="2016-07" db="EMBL/GenBank/DDBJ databases">
        <title>Genome of Pelobium manganitolerans.</title>
        <authorList>
            <person name="Wu S."/>
            <person name="Wang G."/>
        </authorList>
    </citation>
    <scope>NUCLEOTIDE SEQUENCE [LARGE SCALE GENOMIC DNA]</scope>
    <source>
        <strain evidence="5 6">YS-25</strain>
    </source>
</reference>